<proteinExistence type="predicted"/>
<comment type="caution">
    <text evidence="1">The sequence shown here is derived from an EMBL/GenBank/DDBJ whole genome shotgun (WGS) entry which is preliminary data.</text>
</comment>
<gene>
    <name evidence="1" type="ORF">O1611_g4859</name>
</gene>
<dbReference type="EMBL" id="JAPUUL010000962">
    <property type="protein sequence ID" value="KAJ8128774.1"/>
    <property type="molecule type" value="Genomic_DNA"/>
</dbReference>
<evidence type="ECO:0000313" key="2">
    <source>
        <dbReference type="Proteomes" id="UP001153332"/>
    </source>
</evidence>
<reference evidence="1" key="1">
    <citation type="submission" date="2022-12" db="EMBL/GenBank/DDBJ databases">
        <title>Genome Sequence of Lasiodiplodia mahajangana.</title>
        <authorList>
            <person name="Buettner E."/>
        </authorList>
    </citation>
    <scope>NUCLEOTIDE SEQUENCE</scope>
    <source>
        <strain evidence="1">VT137</strain>
    </source>
</reference>
<protein>
    <submittedName>
        <fullName evidence="1">Uncharacterized protein</fullName>
    </submittedName>
</protein>
<sequence>MAGITHNRVLLIGFQSTISMPGYFRELFGTADEIRAKLTTDKARIQRAGITPVMFLLNPLEQEKGLKDLEGLIREGNYDAIGIGAGVRLQTEYTGLFETIVNMCRTIQPTIPLMFNDGPDGSAATSDRKGSRVAHSVSRSRNSRGSAKAIGIGEVKQEVLACMNVKRPSDQLVGRTIVPNMPRKIQNYDDYGSAVQQIILSTTDAEFLDQLIPVLKDATSTNRSSALTQNLSQYADDREVEIEKIGLTKHEEFLGSVNQLQNVRERTVALTADILELNQSIQASTEKLAAQKQALVNTRAVRENISDVSEALKESLKILHSVNNAHDLIRKKKYYGALKSLDDLQNEFLIPTIQNQYATQHRLADLIQKSIPASQKTISEAVMTDLNTWLYRIRETSQFLGEVAFYHTETRRLRQQERVQQNEFLDHFSLNSAIELVFDESEEFDVLDNDELQVDFTPLFEALHIHEALGQIDKFRAEYAATRRRQKELLLPSSICLTTDDEQSLSSLLEGIAGFAIIEKATMRRAPQLRTTIDIEELWDSMCSTAITLTSKALGDIHNAEVLVQIKGAFALFIQTMEGWGYSVSRLDDYLVTLFDKYAELLKRRFSEDFQEIVSTDDYMPMAINTREEYEKVANVSWFTQDQPIDELTNFLNQFYFFSNDYFQHPTKIDETLRKSLDELLTEKVCKSLVQHLSSQYPGQIVQILTNLEHFETACHELEQLLIRARSSGSAGGPLTLAATEQFREHKKTAEKRIFELVNSKIDDLMETAEYDWMGHTPPLEPSSYIQTLTTYLSNIMSTTLLGLPREIKELIYFDALSHAANKILALPLSPDVKKINPNGVVALAQDVQHLTNFVDGLENGFMLRSNLDELEQTIQLLQSENTDEFFDASMRNKKYGRVDAMNGPILLEKLTQQITSTGPTTQRFANFSSNLSSRFGSNK</sequence>
<name>A0ACC2JMZ3_9PEZI</name>
<dbReference type="Proteomes" id="UP001153332">
    <property type="component" value="Unassembled WGS sequence"/>
</dbReference>
<evidence type="ECO:0000313" key="1">
    <source>
        <dbReference type="EMBL" id="KAJ8128774.1"/>
    </source>
</evidence>
<keyword evidence="2" id="KW-1185">Reference proteome</keyword>
<accession>A0ACC2JMZ3</accession>
<organism evidence="1 2">
    <name type="scientific">Lasiodiplodia mahajangana</name>
    <dbReference type="NCBI Taxonomy" id="1108764"/>
    <lineage>
        <taxon>Eukaryota</taxon>
        <taxon>Fungi</taxon>
        <taxon>Dikarya</taxon>
        <taxon>Ascomycota</taxon>
        <taxon>Pezizomycotina</taxon>
        <taxon>Dothideomycetes</taxon>
        <taxon>Dothideomycetes incertae sedis</taxon>
        <taxon>Botryosphaeriales</taxon>
        <taxon>Botryosphaeriaceae</taxon>
        <taxon>Lasiodiplodia</taxon>
    </lineage>
</organism>